<name>A0A0A7DW20_9TOMB</name>
<feature type="compositionally biased region" description="Polar residues" evidence="1">
    <location>
        <begin position="196"/>
        <end position="215"/>
    </location>
</feature>
<dbReference type="InterPro" id="IPR006902">
    <property type="entry name" value="Umbravirus_LDM"/>
</dbReference>
<dbReference type="Pfam" id="PF04817">
    <property type="entry name" value="Umbravirus_LDM"/>
    <property type="match status" value="1"/>
</dbReference>
<evidence type="ECO:0000313" key="2">
    <source>
        <dbReference type="EMBL" id="AIY28443.1"/>
    </source>
</evidence>
<feature type="compositionally biased region" description="Polar residues" evidence="1">
    <location>
        <begin position="1"/>
        <end position="12"/>
    </location>
</feature>
<sequence>MSTIINVNTHSQGRYERGAAQRSIRGSDVKGARGIKPRRANPPPDRKQGGNDPTAATQKSRKNRQRPEAVPPNKTHGGTFIHREDCGGIHAPHTGRCWRGGRNLGSRQHATTPKQRWAPREISDERRAQVDSILSPLLDTIKLSSEGGAPELLHCIGVLRRELRRRREPVQPVHNVGAEDRVRSAQLSDEAPQSDADLQTSGEGQSVLPNPNSGGTEKCNVESVCNNCDRAPTTNKW</sequence>
<evidence type="ECO:0000256" key="1">
    <source>
        <dbReference type="SAM" id="MobiDB-lite"/>
    </source>
</evidence>
<organism evidence="2">
    <name type="scientific">Tobacco bushy top virus</name>
    <dbReference type="NCBI Taxonomy" id="184020"/>
    <lineage>
        <taxon>Viruses</taxon>
        <taxon>Riboviria</taxon>
        <taxon>Orthornavirae</taxon>
        <taxon>Kitrinoviricota</taxon>
        <taxon>Tolucaviricetes</taxon>
        <taxon>Tolivirales</taxon>
        <taxon>Tombusviridae</taxon>
        <taxon>Calvusvirinae</taxon>
        <taxon>Umbravirus</taxon>
        <taxon>Umbravirus nicotianae</taxon>
    </lineage>
</organism>
<protein>
    <recommendedName>
        <fullName evidence="3">Long-distance movement protein</fullName>
    </recommendedName>
</protein>
<feature type="region of interest" description="Disordered" evidence="1">
    <location>
        <begin position="170"/>
        <end position="221"/>
    </location>
</feature>
<evidence type="ECO:0008006" key="3">
    <source>
        <dbReference type="Google" id="ProtNLM"/>
    </source>
</evidence>
<feature type="region of interest" description="Disordered" evidence="1">
    <location>
        <begin position="1"/>
        <end position="124"/>
    </location>
</feature>
<feature type="compositionally biased region" description="Basic and acidic residues" evidence="1">
    <location>
        <begin position="13"/>
        <end position="31"/>
    </location>
</feature>
<dbReference type="EMBL" id="KM016224">
    <property type="protein sequence ID" value="AIY28443.1"/>
    <property type="molecule type" value="Genomic_RNA"/>
</dbReference>
<accession>A0A0A7DW20</accession>
<reference evidence="2" key="1">
    <citation type="journal article" date="2015" name="Virol. J.">
        <title>Phylogenetic and recombination analysis of Tobacco bushy top virus in China.</title>
        <authorList>
            <person name="Wang D."/>
            <person name="Yu C."/>
            <person name="Wang G."/>
            <person name="Shi K."/>
            <person name="Li F."/>
            <person name="Yuan X."/>
        </authorList>
    </citation>
    <scope>NUCLEOTIDE SEQUENCE</scope>
    <source>
        <strain evidence="2">JC</strain>
    </source>
</reference>
<feature type="compositionally biased region" description="Polar residues" evidence="1">
    <location>
        <begin position="105"/>
        <end position="114"/>
    </location>
</feature>
<proteinExistence type="predicted"/>